<gene>
    <name evidence="12" type="ORF">IAD36_03365</name>
</gene>
<reference evidence="12" key="2">
    <citation type="journal article" date="2021" name="PeerJ">
        <title>Extensive microbial diversity within the chicken gut microbiome revealed by metagenomics and culture.</title>
        <authorList>
            <person name="Gilroy R."/>
            <person name="Ravi A."/>
            <person name="Getino M."/>
            <person name="Pursley I."/>
            <person name="Horton D.L."/>
            <person name="Alikhan N.F."/>
            <person name="Baker D."/>
            <person name="Gharbi K."/>
            <person name="Hall N."/>
            <person name="Watson M."/>
            <person name="Adriaenssens E.M."/>
            <person name="Foster-Nyarko E."/>
            <person name="Jarju S."/>
            <person name="Secka A."/>
            <person name="Antonio M."/>
            <person name="Oren A."/>
            <person name="Chaudhuri R.R."/>
            <person name="La Ragione R."/>
            <person name="Hildebrand F."/>
            <person name="Pallen M.J."/>
        </authorList>
    </citation>
    <scope>NUCLEOTIDE SEQUENCE</scope>
    <source>
        <strain evidence="12">ChiGjej3B3-7149</strain>
    </source>
</reference>
<comment type="cofactor">
    <cofactor evidence="1">
        <name>FMN</name>
        <dbReference type="ChEBI" id="CHEBI:58210"/>
    </cofactor>
</comment>
<evidence type="ECO:0000259" key="11">
    <source>
        <dbReference type="Pfam" id="PF07992"/>
    </source>
</evidence>
<dbReference type="AlphaFoldDB" id="A0A9D1DKN5"/>
<dbReference type="GO" id="GO:0016491">
    <property type="term" value="F:oxidoreductase activity"/>
    <property type="evidence" value="ECO:0007669"/>
    <property type="project" value="UniProtKB-KW"/>
</dbReference>
<dbReference type="GO" id="GO:0051536">
    <property type="term" value="F:iron-sulfur cluster binding"/>
    <property type="evidence" value="ECO:0007669"/>
    <property type="project" value="UniProtKB-KW"/>
</dbReference>
<comment type="caution">
    <text evidence="12">The sequence shown here is derived from an EMBL/GenBank/DDBJ whole genome shotgun (WGS) entry which is preliminary data.</text>
</comment>
<evidence type="ECO:0000313" key="13">
    <source>
        <dbReference type="Proteomes" id="UP000824238"/>
    </source>
</evidence>
<evidence type="ECO:0000256" key="7">
    <source>
        <dbReference type="ARBA" id="ARBA00023002"/>
    </source>
</evidence>
<evidence type="ECO:0000256" key="5">
    <source>
        <dbReference type="ARBA" id="ARBA00022643"/>
    </source>
</evidence>
<evidence type="ECO:0000256" key="1">
    <source>
        <dbReference type="ARBA" id="ARBA00001917"/>
    </source>
</evidence>
<dbReference type="InterPro" id="IPR013785">
    <property type="entry name" value="Aldolase_TIM"/>
</dbReference>
<evidence type="ECO:0000256" key="9">
    <source>
        <dbReference type="ARBA" id="ARBA00023014"/>
    </source>
</evidence>
<dbReference type="GO" id="GO:0046872">
    <property type="term" value="F:metal ion binding"/>
    <property type="evidence" value="ECO:0007669"/>
    <property type="project" value="UniProtKB-KW"/>
</dbReference>
<keyword evidence="7" id="KW-0560">Oxidoreductase</keyword>
<dbReference type="InterPro" id="IPR001155">
    <property type="entry name" value="OxRdtase_FMN_N"/>
</dbReference>
<dbReference type="Proteomes" id="UP000824238">
    <property type="component" value="Unassembled WGS sequence"/>
</dbReference>
<name>A0A9D1DKN5_9FIRM</name>
<proteinExistence type="inferred from homology"/>
<dbReference type="PRINTS" id="PR00469">
    <property type="entry name" value="PNDRDTASEII"/>
</dbReference>
<evidence type="ECO:0000259" key="10">
    <source>
        <dbReference type="Pfam" id="PF00724"/>
    </source>
</evidence>
<evidence type="ECO:0000256" key="8">
    <source>
        <dbReference type="ARBA" id="ARBA00023004"/>
    </source>
</evidence>
<dbReference type="SUPFAM" id="SSF51395">
    <property type="entry name" value="FMN-linked oxidoreductases"/>
    <property type="match status" value="1"/>
</dbReference>
<reference evidence="12" key="1">
    <citation type="submission" date="2020-10" db="EMBL/GenBank/DDBJ databases">
        <authorList>
            <person name="Gilroy R."/>
        </authorList>
    </citation>
    <scope>NUCLEOTIDE SEQUENCE</scope>
    <source>
        <strain evidence="12">ChiGjej3B3-7149</strain>
    </source>
</reference>
<evidence type="ECO:0000256" key="3">
    <source>
        <dbReference type="ARBA" id="ARBA00011048"/>
    </source>
</evidence>
<dbReference type="Pfam" id="PF00724">
    <property type="entry name" value="Oxidored_FMN"/>
    <property type="match status" value="1"/>
</dbReference>
<dbReference type="PRINTS" id="PR00368">
    <property type="entry name" value="FADPNR"/>
</dbReference>
<dbReference type="Gene3D" id="3.40.50.720">
    <property type="entry name" value="NAD(P)-binding Rossmann-like Domain"/>
    <property type="match status" value="1"/>
</dbReference>
<dbReference type="CDD" id="cd02803">
    <property type="entry name" value="OYE_like_FMN_family"/>
    <property type="match status" value="1"/>
</dbReference>
<keyword evidence="5" id="KW-0288">FMN</keyword>
<dbReference type="Gene3D" id="3.20.20.70">
    <property type="entry name" value="Aldolase class I"/>
    <property type="match status" value="1"/>
</dbReference>
<keyword evidence="9" id="KW-0411">Iron-sulfur</keyword>
<comment type="cofactor">
    <cofactor evidence="2">
        <name>[4Fe-4S] cluster</name>
        <dbReference type="ChEBI" id="CHEBI:49883"/>
    </cofactor>
</comment>
<dbReference type="InterPro" id="IPR051793">
    <property type="entry name" value="NADH:flavin_oxidoreductase"/>
</dbReference>
<protein>
    <submittedName>
        <fullName evidence="12">FAD-dependent oxidoreductase</fullName>
    </submittedName>
</protein>
<dbReference type="Gene3D" id="3.50.50.60">
    <property type="entry name" value="FAD/NAD(P)-binding domain"/>
    <property type="match status" value="1"/>
</dbReference>
<feature type="domain" description="FAD/NAD(P)-binding" evidence="11">
    <location>
        <begin position="403"/>
        <end position="624"/>
    </location>
</feature>
<comment type="similarity">
    <text evidence="3">In the N-terminal section; belongs to the NADH:flavin oxidoreductase/NADH oxidase family.</text>
</comment>
<evidence type="ECO:0000256" key="2">
    <source>
        <dbReference type="ARBA" id="ARBA00001966"/>
    </source>
</evidence>
<keyword evidence="8" id="KW-0408">Iron</keyword>
<dbReference type="PANTHER" id="PTHR42917">
    <property type="entry name" value="2,4-DIENOYL-COA REDUCTASE"/>
    <property type="match status" value="1"/>
</dbReference>
<dbReference type="SUPFAM" id="SSF51905">
    <property type="entry name" value="FAD/NAD(P)-binding domain"/>
    <property type="match status" value="1"/>
</dbReference>
<sequence length="662" mass="71760">MNTGKELFPHLLSPGRIGNLELKNRVVMGPTETLYATSDGEVTDKIIDYYTARAKGGCGLITVHSAQGATKVDKIDPYPGSIRVDDNMYVPMLSDLAEAIHRYGAKCTINISPGGGAQSLGFPYDKGSQGVYNVTRIAPGTLQSRFVGAPVRPMTVEEIHTMVDCMGWSCFNAKRAGFDAVTIHAIGGYLISEFLTPWFNNRTDEYGGSLENRYRVLHEIIENIQAKCGKDFPIIVRMSIDEYLGDAGRGVEESKILCQWMERDGVAAIDAEAAVFETVEWMIPTIYQPKATLAHLAAAIKEAVSIPVFAQGRMFDPEVAEQVLADGQADFISESREWIVEPDFVTKLEKGDVEGIRRCINCNYCIGKRIFGQMPLRCTFNPIAGRESRFPNGKVGKAEEKKRVAIIGAGPAGLEAAYIAAQRGHSVEVYEATDRLCGGQLRIASSSPCKDILQHIPDFFRVQLGRLPNVKIHLNSPVTAENAASIEADTVLVCTGAEPLVPNIPGIDGANVKKAQDVLLGKAEVKGDVVICGGGQVGVETALELIERGHKITIVEMLPDLILKEELMTRIVMMKKLAAAGVNILCSHSVTAFTDSGVEVEDMKTGEKKTLEGDVVIAFGTKPVAAVKELFPDKEVMVIGDARTPDTITSAIHDGFFAALDI</sequence>
<evidence type="ECO:0000256" key="6">
    <source>
        <dbReference type="ARBA" id="ARBA00022723"/>
    </source>
</evidence>
<accession>A0A9D1DKN5</accession>
<feature type="domain" description="NADH:flavin oxidoreductase/NADH oxidase N-terminal" evidence="10">
    <location>
        <begin position="11"/>
        <end position="351"/>
    </location>
</feature>
<dbReference type="InterPro" id="IPR036188">
    <property type="entry name" value="FAD/NAD-bd_sf"/>
</dbReference>
<keyword evidence="4" id="KW-0285">Flavoprotein</keyword>
<dbReference type="EMBL" id="DVHH01000083">
    <property type="protein sequence ID" value="HIR54627.1"/>
    <property type="molecule type" value="Genomic_DNA"/>
</dbReference>
<organism evidence="12 13">
    <name type="scientific">Candidatus Scatomorpha intestinigallinarum</name>
    <dbReference type="NCBI Taxonomy" id="2840923"/>
    <lineage>
        <taxon>Bacteria</taxon>
        <taxon>Bacillati</taxon>
        <taxon>Bacillota</taxon>
        <taxon>Clostridia</taxon>
        <taxon>Eubacteriales</taxon>
        <taxon>Candidatus Scatomorpha</taxon>
    </lineage>
</organism>
<dbReference type="InterPro" id="IPR023753">
    <property type="entry name" value="FAD/NAD-binding_dom"/>
</dbReference>
<evidence type="ECO:0000313" key="12">
    <source>
        <dbReference type="EMBL" id="HIR54627.1"/>
    </source>
</evidence>
<dbReference type="Pfam" id="PF07992">
    <property type="entry name" value="Pyr_redox_2"/>
    <property type="match status" value="1"/>
</dbReference>
<dbReference type="GO" id="GO:0010181">
    <property type="term" value="F:FMN binding"/>
    <property type="evidence" value="ECO:0007669"/>
    <property type="project" value="InterPro"/>
</dbReference>
<dbReference type="PANTHER" id="PTHR42917:SF2">
    <property type="entry name" value="2,4-DIENOYL-COA REDUCTASE [(2E)-ENOYL-COA-PRODUCING]"/>
    <property type="match status" value="1"/>
</dbReference>
<keyword evidence="6" id="KW-0479">Metal-binding</keyword>
<evidence type="ECO:0000256" key="4">
    <source>
        <dbReference type="ARBA" id="ARBA00022630"/>
    </source>
</evidence>